<dbReference type="GO" id="GO:0071949">
    <property type="term" value="F:FAD binding"/>
    <property type="evidence" value="ECO:0007669"/>
    <property type="project" value="InterPro"/>
</dbReference>
<dbReference type="Pfam" id="PF00941">
    <property type="entry name" value="FAD_binding_5"/>
    <property type="match status" value="1"/>
</dbReference>
<dbReference type="SUPFAM" id="SSF55447">
    <property type="entry name" value="CO dehydrogenase flavoprotein C-terminal domain-like"/>
    <property type="match status" value="1"/>
</dbReference>
<dbReference type="EMBL" id="BMFJ01000002">
    <property type="protein sequence ID" value="GGE46783.1"/>
    <property type="molecule type" value="Genomic_DNA"/>
</dbReference>
<reference evidence="5" key="1">
    <citation type="journal article" date="2019" name="Int. J. Syst. Evol. Microbiol.">
        <title>The Global Catalogue of Microorganisms (GCM) 10K type strain sequencing project: providing services to taxonomists for standard genome sequencing and annotation.</title>
        <authorList>
            <consortium name="The Broad Institute Genomics Platform"/>
            <consortium name="The Broad Institute Genome Sequencing Center for Infectious Disease"/>
            <person name="Wu L."/>
            <person name="Ma J."/>
        </authorList>
    </citation>
    <scope>NUCLEOTIDE SEQUENCE [LARGE SCALE GENOMIC DNA]</scope>
    <source>
        <strain evidence="5">CGMCC 1.12664</strain>
    </source>
</reference>
<protein>
    <submittedName>
        <fullName evidence="4">Molybdopterin dehydrogenase</fullName>
    </submittedName>
</protein>
<accession>A0A917AEE7</accession>
<organism evidence="4 5">
    <name type="scientific">Primorskyibacter flagellatus</name>
    <dbReference type="NCBI Taxonomy" id="1387277"/>
    <lineage>
        <taxon>Bacteria</taxon>
        <taxon>Pseudomonadati</taxon>
        <taxon>Pseudomonadota</taxon>
        <taxon>Alphaproteobacteria</taxon>
        <taxon>Rhodobacterales</taxon>
        <taxon>Roseobacteraceae</taxon>
        <taxon>Primorskyibacter</taxon>
    </lineage>
</organism>
<dbReference type="PROSITE" id="PS51387">
    <property type="entry name" value="FAD_PCMH"/>
    <property type="match status" value="1"/>
</dbReference>
<keyword evidence="2" id="KW-0274">FAD</keyword>
<dbReference type="InterPro" id="IPR036318">
    <property type="entry name" value="FAD-bd_PCMH-like_sf"/>
</dbReference>
<evidence type="ECO:0000256" key="1">
    <source>
        <dbReference type="ARBA" id="ARBA00022630"/>
    </source>
</evidence>
<evidence type="ECO:0000313" key="5">
    <source>
        <dbReference type="Proteomes" id="UP000612855"/>
    </source>
</evidence>
<dbReference type="PANTHER" id="PTHR42659:SF5">
    <property type="entry name" value="ALDEHYDE OXIDOREDUCTASE FAD-BINDING SUBUNIT PAOB"/>
    <property type="match status" value="1"/>
</dbReference>
<evidence type="ECO:0000313" key="4">
    <source>
        <dbReference type="EMBL" id="GGE46783.1"/>
    </source>
</evidence>
<name>A0A917AEE7_9RHOB</name>
<dbReference type="Proteomes" id="UP000612855">
    <property type="component" value="Unassembled WGS sequence"/>
</dbReference>
<dbReference type="InterPro" id="IPR016167">
    <property type="entry name" value="FAD-bd_PCMH_sub1"/>
</dbReference>
<dbReference type="SMART" id="SM01092">
    <property type="entry name" value="CO_deh_flav_C"/>
    <property type="match status" value="1"/>
</dbReference>
<comment type="caution">
    <text evidence="4">The sequence shown here is derived from an EMBL/GenBank/DDBJ whole genome shotgun (WGS) entry which is preliminary data.</text>
</comment>
<dbReference type="InterPro" id="IPR051312">
    <property type="entry name" value="Diverse_Substr_Oxidored"/>
</dbReference>
<dbReference type="Gene3D" id="3.30.465.10">
    <property type="match status" value="2"/>
</dbReference>
<dbReference type="Pfam" id="PF03450">
    <property type="entry name" value="CO_deh_flav_C"/>
    <property type="match status" value="1"/>
</dbReference>
<proteinExistence type="predicted"/>
<dbReference type="Gene3D" id="3.30.390.50">
    <property type="entry name" value="CO dehydrogenase flavoprotein, C-terminal domain"/>
    <property type="match status" value="1"/>
</dbReference>
<dbReference type="InterPro" id="IPR036683">
    <property type="entry name" value="CO_DH_flav_C_dom_sf"/>
</dbReference>
<dbReference type="PANTHER" id="PTHR42659">
    <property type="entry name" value="XANTHINE DEHYDROGENASE SUBUNIT C-RELATED"/>
    <property type="match status" value="1"/>
</dbReference>
<dbReference type="Gene3D" id="3.30.43.10">
    <property type="entry name" value="Uridine Diphospho-n-acetylenolpyruvylglucosamine Reductase, domain 2"/>
    <property type="match status" value="1"/>
</dbReference>
<sequence>MRPFDYQRAEDTAAARTASRAGATILAGGTNLLDLMKLEVMAPERVVDISRLGLNRITEKDGGLHIGATVTNSDLAADMRIRRDYPVLSRALLAGASGQLRNKATTGGNLLQRTRCPYFYDTGTACNKRTPGEGCAAIGGELRNHAILGTSEHCVALHPSDMAVAMRALDAMVEVEGEDGTRREVALDDFYRLPGDRPDIETTLAPGDLITGVTLPAPLEGRQQYRKVRDRASYAFALVSIAAIVRMEDGRIADATLAFGGIGTRPWRDPEMETLLKGERPSAALFAKAADVLMRHAAVHPGLEFKLTLVTRLLSATLEEMTE</sequence>
<dbReference type="GO" id="GO:0016491">
    <property type="term" value="F:oxidoreductase activity"/>
    <property type="evidence" value="ECO:0007669"/>
    <property type="project" value="InterPro"/>
</dbReference>
<dbReference type="InterPro" id="IPR016169">
    <property type="entry name" value="FAD-bd_PCMH_sub2"/>
</dbReference>
<dbReference type="AlphaFoldDB" id="A0A917AEE7"/>
<dbReference type="InterPro" id="IPR016166">
    <property type="entry name" value="FAD-bd_PCMH"/>
</dbReference>
<keyword evidence="1" id="KW-0285">Flavoprotein</keyword>
<dbReference type="InterPro" id="IPR005107">
    <property type="entry name" value="CO_DH_flav_C"/>
</dbReference>
<gene>
    <name evidence="4" type="ORF">GCM10011360_37520</name>
</gene>
<dbReference type="RefSeq" id="WP_188479348.1">
    <property type="nucleotide sequence ID" value="NZ_BMFJ01000002.1"/>
</dbReference>
<evidence type="ECO:0000259" key="3">
    <source>
        <dbReference type="PROSITE" id="PS51387"/>
    </source>
</evidence>
<dbReference type="SUPFAM" id="SSF56176">
    <property type="entry name" value="FAD-binding/transporter-associated domain-like"/>
    <property type="match status" value="1"/>
</dbReference>
<evidence type="ECO:0000256" key="2">
    <source>
        <dbReference type="ARBA" id="ARBA00022827"/>
    </source>
</evidence>
<feature type="domain" description="FAD-binding PCMH-type" evidence="3">
    <location>
        <begin position="1"/>
        <end position="220"/>
    </location>
</feature>
<dbReference type="InterPro" id="IPR002346">
    <property type="entry name" value="Mopterin_DH_FAD-bd"/>
</dbReference>
<keyword evidence="5" id="KW-1185">Reference proteome</keyword>